<proteinExistence type="predicted"/>
<keyword evidence="1" id="KW-0472">Membrane</keyword>
<accession>A0ABM1VUK4</accession>
<protein>
    <submittedName>
        <fullName evidence="3">Uncharacterized protein LOC118477821</fullName>
    </submittedName>
</protein>
<dbReference type="Proteomes" id="UP000694888">
    <property type="component" value="Unplaced"/>
</dbReference>
<gene>
    <name evidence="3" type="primary">LOC118477821</name>
</gene>
<name>A0ABM1VUK4_APLCA</name>
<sequence>MDAYFKGWVRYLIFSKDERFQEIRKKKTEILTMLRRWWVVVFFLLAFLLVTSKLFFKASVSEPRLRQSRDTQSVDTGLETLLLHELNRTGASPNWVIYDGSNHTGDLHFLTTTDWTVVILGAGEHVDRHR</sequence>
<evidence type="ECO:0000256" key="1">
    <source>
        <dbReference type="SAM" id="Phobius"/>
    </source>
</evidence>
<keyword evidence="2" id="KW-1185">Reference proteome</keyword>
<dbReference type="RefSeq" id="XP_035826096.1">
    <property type="nucleotide sequence ID" value="XM_035970203.1"/>
</dbReference>
<dbReference type="GeneID" id="118477821"/>
<reference evidence="3" key="1">
    <citation type="submission" date="2025-08" db="UniProtKB">
        <authorList>
            <consortium name="RefSeq"/>
        </authorList>
    </citation>
    <scope>IDENTIFICATION</scope>
</reference>
<organism evidence="2 3">
    <name type="scientific">Aplysia californica</name>
    <name type="common">California sea hare</name>
    <dbReference type="NCBI Taxonomy" id="6500"/>
    <lineage>
        <taxon>Eukaryota</taxon>
        <taxon>Metazoa</taxon>
        <taxon>Spiralia</taxon>
        <taxon>Lophotrochozoa</taxon>
        <taxon>Mollusca</taxon>
        <taxon>Gastropoda</taxon>
        <taxon>Heterobranchia</taxon>
        <taxon>Euthyneura</taxon>
        <taxon>Tectipleura</taxon>
        <taxon>Aplysiida</taxon>
        <taxon>Aplysioidea</taxon>
        <taxon>Aplysiidae</taxon>
        <taxon>Aplysia</taxon>
    </lineage>
</organism>
<feature type="transmembrane region" description="Helical" evidence="1">
    <location>
        <begin position="37"/>
        <end position="56"/>
    </location>
</feature>
<keyword evidence="1" id="KW-0812">Transmembrane</keyword>
<evidence type="ECO:0000313" key="2">
    <source>
        <dbReference type="Proteomes" id="UP000694888"/>
    </source>
</evidence>
<keyword evidence="1" id="KW-1133">Transmembrane helix</keyword>
<evidence type="ECO:0000313" key="3">
    <source>
        <dbReference type="RefSeq" id="XP_035826096.1"/>
    </source>
</evidence>